<evidence type="ECO:0000256" key="1">
    <source>
        <dbReference type="ARBA" id="ARBA00023015"/>
    </source>
</evidence>
<dbReference type="PROSITE" id="PS50043">
    <property type="entry name" value="HTH_LUXR_2"/>
    <property type="match status" value="1"/>
</dbReference>
<organism evidence="5 6">
    <name type="scientific">Mesorhizobium erdmanii</name>
    <dbReference type="NCBI Taxonomy" id="1777866"/>
    <lineage>
        <taxon>Bacteria</taxon>
        <taxon>Pseudomonadati</taxon>
        <taxon>Pseudomonadota</taxon>
        <taxon>Alphaproteobacteria</taxon>
        <taxon>Hyphomicrobiales</taxon>
        <taxon>Phyllobacteriaceae</taxon>
        <taxon>Mesorhizobium</taxon>
    </lineage>
</organism>
<dbReference type="SUPFAM" id="SSF46894">
    <property type="entry name" value="C-terminal effector domain of the bipartite response regulators"/>
    <property type="match status" value="1"/>
</dbReference>
<dbReference type="InterPro" id="IPR000792">
    <property type="entry name" value="Tscrpt_reg_LuxR_C"/>
</dbReference>
<dbReference type="EMBL" id="CP033361">
    <property type="protein sequence ID" value="QKC77845.1"/>
    <property type="molecule type" value="Genomic_DNA"/>
</dbReference>
<dbReference type="SMART" id="SM00421">
    <property type="entry name" value="HTH_LUXR"/>
    <property type="match status" value="1"/>
</dbReference>
<reference evidence="5 6" key="1">
    <citation type="submission" date="2018-10" db="EMBL/GenBank/DDBJ databases">
        <authorList>
            <person name="Perry B.J."/>
            <person name="Sullivan J.T."/>
            <person name="Murphy R.J.T."/>
            <person name="Ramsay J.P."/>
            <person name="Ronson C.W."/>
        </authorList>
    </citation>
    <scope>NUCLEOTIDE SEQUENCE [LARGE SCALE GENOMIC DNA]</scope>
    <source>
        <strain evidence="5 6">NZP2014</strain>
    </source>
</reference>
<protein>
    <submittedName>
        <fullName evidence="5">LuxR family transcriptional regulator</fullName>
    </submittedName>
</protein>
<sequence length="241" mass="26287">MLSRIMAHAEPALASETAAGASTAYFAAMQSFGASYLQTRLYWRPSATLTSASHWAAGGFITRLAPANWPGSPAFDYVCFECNPLLGAIRESRTRYRFSDFAPRDRIQFGVYWEALGEAGINDALCSTSYGADGAIASLHLGFHERDFTADESFAIQMAGLVLTERLMSLTTPPPAATVRLTQRERDSLALVAEGKTDWEISVILGIAEATVRFHVDNARHKLGAVNRAQAVARLVNQRLI</sequence>
<dbReference type="GO" id="GO:0003677">
    <property type="term" value="F:DNA binding"/>
    <property type="evidence" value="ECO:0007669"/>
    <property type="project" value="UniProtKB-KW"/>
</dbReference>
<keyword evidence="2" id="KW-0238">DNA-binding</keyword>
<evidence type="ECO:0000256" key="3">
    <source>
        <dbReference type="ARBA" id="ARBA00023163"/>
    </source>
</evidence>
<dbReference type="CDD" id="cd06170">
    <property type="entry name" value="LuxR_C_like"/>
    <property type="match status" value="1"/>
</dbReference>
<dbReference type="RefSeq" id="WP_064991629.1">
    <property type="nucleotide sequence ID" value="NZ_CP033361.1"/>
</dbReference>
<gene>
    <name evidence="5" type="ORF">EB233_22065</name>
</gene>
<dbReference type="InterPro" id="IPR036693">
    <property type="entry name" value="TF_LuxR_autoind-bd_dom_sf"/>
</dbReference>
<dbReference type="AlphaFoldDB" id="A0A6M7ULC2"/>
<evidence type="ECO:0000259" key="4">
    <source>
        <dbReference type="PROSITE" id="PS50043"/>
    </source>
</evidence>
<dbReference type="PRINTS" id="PR00038">
    <property type="entry name" value="HTHLUXR"/>
</dbReference>
<feature type="domain" description="HTH luxR-type" evidence="4">
    <location>
        <begin position="174"/>
        <end position="239"/>
    </location>
</feature>
<accession>A0A6M7ULC2</accession>
<evidence type="ECO:0000256" key="2">
    <source>
        <dbReference type="ARBA" id="ARBA00023125"/>
    </source>
</evidence>
<dbReference type="GO" id="GO:0006355">
    <property type="term" value="P:regulation of DNA-templated transcription"/>
    <property type="evidence" value="ECO:0007669"/>
    <property type="project" value="InterPro"/>
</dbReference>
<dbReference type="Proteomes" id="UP000503339">
    <property type="component" value="Chromosome"/>
</dbReference>
<name>A0A6M7ULC2_9HYPH</name>
<evidence type="ECO:0000313" key="6">
    <source>
        <dbReference type="Proteomes" id="UP000503339"/>
    </source>
</evidence>
<dbReference type="InterPro" id="IPR036388">
    <property type="entry name" value="WH-like_DNA-bd_sf"/>
</dbReference>
<dbReference type="Gene3D" id="1.10.10.10">
    <property type="entry name" value="Winged helix-like DNA-binding domain superfamily/Winged helix DNA-binding domain"/>
    <property type="match status" value="1"/>
</dbReference>
<keyword evidence="1" id="KW-0805">Transcription regulation</keyword>
<evidence type="ECO:0000313" key="5">
    <source>
        <dbReference type="EMBL" id="QKC77845.1"/>
    </source>
</evidence>
<dbReference type="InterPro" id="IPR016032">
    <property type="entry name" value="Sig_transdc_resp-reg_C-effctor"/>
</dbReference>
<dbReference type="PANTHER" id="PTHR44688:SF16">
    <property type="entry name" value="DNA-BINDING TRANSCRIPTIONAL ACTIVATOR DEVR_DOSR"/>
    <property type="match status" value="1"/>
</dbReference>
<dbReference type="PANTHER" id="PTHR44688">
    <property type="entry name" value="DNA-BINDING TRANSCRIPTIONAL ACTIVATOR DEVR_DOSR"/>
    <property type="match status" value="1"/>
</dbReference>
<keyword evidence="6" id="KW-1185">Reference proteome</keyword>
<dbReference type="SUPFAM" id="SSF75516">
    <property type="entry name" value="Pheromone-binding domain of LuxR-like quorum-sensing transcription factors"/>
    <property type="match status" value="1"/>
</dbReference>
<dbReference type="Pfam" id="PF00196">
    <property type="entry name" value="GerE"/>
    <property type="match status" value="1"/>
</dbReference>
<dbReference type="KEGG" id="merd:EB233_22065"/>
<proteinExistence type="predicted"/>
<keyword evidence="3" id="KW-0804">Transcription</keyword>